<dbReference type="AlphaFoldDB" id="A0A3P6F9Y5"/>
<protein>
    <submittedName>
        <fullName evidence="1">Uncharacterized protein</fullName>
    </submittedName>
</protein>
<gene>
    <name evidence="1" type="ORF">BOLC5T29782H</name>
</gene>
<proteinExistence type="predicted"/>
<evidence type="ECO:0000313" key="1">
    <source>
        <dbReference type="EMBL" id="VDD42235.1"/>
    </source>
</evidence>
<reference evidence="1" key="1">
    <citation type="submission" date="2018-11" db="EMBL/GenBank/DDBJ databases">
        <authorList>
            <consortium name="Genoscope - CEA"/>
            <person name="William W."/>
        </authorList>
    </citation>
    <scope>NUCLEOTIDE SEQUENCE</scope>
</reference>
<sequence length="55" mass="6615">MIVGFLVRVKKNRVTHYTTTSVEYTPRAKHCKYSYTRHVPARHDSHWLCTYCCIR</sequence>
<name>A0A3P6F9Y5_BRAOL</name>
<dbReference type="EMBL" id="LR031877">
    <property type="protein sequence ID" value="VDD42235.1"/>
    <property type="molecule type" value="Genomic_DNA"/>
</dbReference>
<accession>A0A3P6F9Y5</accession>
<organism evidence="1">
    <name type="scientific">Brassica oleracea</name>
    <name type="common">Wild cabbage</name>
    <dbReference type="NCBI Taxonomy" id="3712"/>
    <lineage>
        <taxon>Eukaryota</taxon>
        <taxon>Viridiplantae</taxon>
        <taxon>Streptophyta</taxon>
        <taxon>Embryophyta</taxon>
        <taxon>Tracheophyta</taxon>
        <taxon>Spermatophyta</taxon>
        <taxon>Magnoliopsida</taxon>
        <taxon>eudicotyledons</taxon>
        <taxon>Gunneridae</taxon>
        <taxon>Pentapetalae</taxon>
        <taxon>rosids</taxon>
        <taxon>malvids</taxon>
        <taxon>Brassicales</taxon>
        <taxon>Brassicaceae</taxon>
        <taxon>Brassiceae</taxon>
        <taxon>Brassica</taxon>
    </lineage>
</organism>